<gene>
    <name evidence="1" type="ORF">MW871_03725</name>
</gene>
<sequence>MNTTKQRLLLLSDLWGKEKSDWITYYTSILENHFQIVYYYSCDLGTIDKSDYSEENLHHQFVNGGIDRAVSTLIQKEKQKISVLGFSIGGTIAWKAALLGLKIENLFTISSTRLRHETEKPLGKIKLFYGENDTFRPDNNWINKMNLEQNLIPNQDHECYTNEEIAQKICKIIVAETTN</sequence>
<dbReference type="RefSeq" id="WP_248427601.1">
    <property type="nucleotide sequence ID" value="NZ_JALNUB010000002.1"/>
</dbReference>
<dbReference type="GO" id="GO:0016787">
    <property type="term" value="F:hydrolase activity"/>
    <property type="evidence" value="ECO:0007669"/>
    <property type="project" value="UniProtKB-KW"/>
</dbReference>
<evidence type="ECO:0000313" key="1">
    <source>
        <dbReference type="EMBL" id="MCK8140993.1"/>
    </source>
</evidence>
<accession>A0A9X2BKS7</accession>
<name>A0A9X2BKS7_9FLAO</name>
<comment type="caution">
    <text evidence="1">The sequence shown here is derived from an EMBL/GenBank/DDBJ whole genome shotgun (WGS) entry which is preliminary data.</text>
</comment>
<reference evidence="1" key="1">
    <citation type="submission" date="2022-04" db="EMBL/GenBank/DDBJ databases">
        <title>Flavobacterium pygoscelis sp. nov. isolated from Chinstrap chick (Pygoscelis antarcticus).</title>
        <authorList>
            <person name="Irgang R."/>
            <person name="Poblete-Morales M."/>
            <person name="Avendano-Herrera R."/>
        </authorList>
    </citation>
    <scope>NUCLEOTIDE SEQUENCE</scope>
    <source>
        <strain evidence="1">I-SCBP12n</strain>
    </source>
</reference>
<dbReference type="AlphaFoldDB" id="A0A9X2BKS7"/>
<dbReference type="EMBL" id="JALNUB010000002">
    <property type="protein sequence ID" value="MCK8140993.1"/>
    <property type="molecule type" value="Genomic_DNA"/>
</dbReference>
<dbReference type="SUPFAM" id="SSF53474">
    <property type="entry name" value="alpha/beta-Hydrolases"/>
    <property type="match status" value="1"/>
</dbReference>
<keyword evidence="2" id="KW-1185">Reference proteome</keyword>
<evidence type="ECO:0000313" key="2">
    <source>
        <dbReference type="Proteomes" id="UP001139260"/>
    </source>
</evidence>
<dbReference type="Proteomes" id="UP001139260">
    <property type="component" value="Unassembled WGS sequence"/>
</dbReference>
<dbReference type="InterPro" id="IPR029058">
    <property type="entry name" value="AB_hydrolase_fold"/>
</dbReference>
<proteinExistence type="predicted"/>
<keyword evidence="1" id="KW-0378">Hydrolase</keyword>
<protein>
    <submittedName>
        <fullName evidence="1">Alpha/beta hydrolase</fullName>
    </submittedName>
</protein>
<organism evidence="1 2">
    <name type="scientific">Flavobacterium pygoscelis</name>
    <dbReference type="NCBI Taxonomy" id="2893176"/>
    <lineage>
        <taxon>Bacteria</taxon>
        <taxon>Pseudomonadati</taxon>
        <taxon>Bacteroidota</taxon>
        <taxon>Flavobacteriia</taxon>
        <taxon>Flavobacteriales</taxon>
        <taxon>Flavobacteriaceae</taxon>
        <taxon>Flavobacterium</taxon>
    </lineage>
</organism>
<dbReference type="Gene3D" id="3.40.50.1820">
    <property type="entry name" value="alpha/beta hydrolase"/>
    <property type="match status" value="1"/>
</dbReference>